<feature type="transmembrane region" description="Helical" evidence="1">
    <location>
        <begin position="280"/>
        <end position="301"/>
    </location>
</feature>
<keyword evidence="1" id="KW-1133">Transmembrane helix</keyword>
<reference evidence="3" key="1">
    <citation type="journal article" date="2019" name="Int. J. Syst. Evol. Microbiol.">
        <title>The Global Catalogue of Microorganisms (GCM) 10K type strain sequencing project: providing services to taxonomists for standard genome sequencing and annotation.</title>
        <authorList>
            <consortium name="The Broad Institute Genomics Platform"/>
            <consortium name="The Broad Institute Genome Sequencing Center for Infectious Disease"/>
            <person name="Wu L."/>
            <person name="Ma J."/>
        </authorList>
    </citation>
    <scope>NUCLEOTIDE SEQUENCE [LARGE SCALE GENOMIC DNA]</scope>
    <source>
        <strain evidence="3">KCTC 22671</strain>
    </source>
</reference>
<evidence type="ECO:0000256" key="1">
    <source>
        <dbReference type="SAM" id="Phobius"/>
    </source>
</evidence>
<dbReference type="EMBL" id="JBHUPC010000010">
    <property type="protein sequence ID" value="MFD2890879.1"/>
    <property type="molecule type" value="Genomic_DNA"/>
</dbReference>
<organism evidence="2 3">
    <name type="scientific">Flavobacterium chuncheonense</name>
    <dbReference type="NCBI Taxonomy" id="2026653"/>
    <lineage>
        <taxon>Bacteria</taxon>
        <taxon>Pseudomonadati</taxon>
        <taxon>Bacteroidota</taxon>
        <taxon>Flavobacteriia</taxon>
        <taxon>Flavobacteriales</taxon>
        <taxon>Flavobacteriaceae</taxon>
        <taxon>Flavobacterium</taxon>
    </lineage>
</organism>
<gene>
    <name evidence="2" type="ORF">ACFS5J_02505</name>
</gene>
<keyword evidence="1" id="KW-0812">Transmembrane</keyword>
<keyword evidence="3" id="KW-1185">Reference proteome</keyword>
<protein>
    <submittedName>
        <fullName evidence="2">Nucleoside recognition domain-containing protein</fullName>
    </submittedName>
</protein>
<proteinExistence type="predicted"/>
<feature type="transmembrane region" description="Helical" evidence="1">
    <location>
        <begin position="254"/>
        <end position="274"/>
    </location>
</feature>
<dbReference type="RefSeq" id="WP_379810392.1">
    <property type="nucleotide sequence ID" value="NZ_JBHUPC010000010.1"/>
</dbReference>
<name>A0ABW5YIM0_9FLAO</name>
<evidence type="ECO:0000313" key="3">
    <source>
        <dbReference type="Proteomes" id="UP001597534"/>
    </source>
</evidence>
<evidence type="ECO:0000313" key="2">
    <source>
        <dbReference type="EMBL" id="MFD2890879.1"/>
    </source>
</evidence>
<keyword evidence="1" id="KW-0472">Membrane</keyword>
<dbReference type="Proteomes" id="UP001597534">
    <property type="component" value="Unassembled WGS sequence"/>
</dbReference>
<comment type="caution">
    <text evidence="2">The sequence shown here is derived from an EMBL/GenBank/DDBJ whole genome shotgun (WGS) entry which is preliminary data.</text>
</comment>
<accession>A0ABW5YIM0</accession>
<feature type="transmembrane region" description="Helical" evidence="1">
    <location>
        <begin position="228"/>
        <end position="247"/>
    </location>
</feature>
<sequence>MEERIITEIKREPFEEENGLKFEKITYKVKTPRKTFILGDIKGKYRGNFLKFSEEYYNTEFYDFEIYESLVEVKQTSKNIPFDNECNKNRFPREKLPELLKVHVKQSGKYFELGIIEPKICDFKSNKKLHQTEGNEVFGTFTGLITGYVFDYEISYEEKIIQIIDSPILDPNAPNPPNPVICEQNDIKTGRKEEKGNYTRYEYRCKKHNDTVWGKWEKNSIVNNSTQGGIFEGCFTSILGIIGFLLVGSVLISFFPAILYIIGFGILVWLLNITAPFLKWIFRGLLGLYLISLFISIVYNFSDRRSNYLPTPKPIENEKELNPIIEPITDKKPDENIDIDNDRIDSSNDAKKVSNDKMIKHFRIWNDYDDNQYEGTYYLKQSNYLNSGQFKNDLSHRSNLGYDQILYNLEKFDTNNFSSIYNMFDSIGYANKLNKIEFAKMVVSFVQDIPYNLVLQNDCNDTYQSDRFTRDFLSKNKGMCIGNQAFGICTPVEFLYHLKGDCDTRTLLLYSIFSHYNYDVAILSSEKYMHSILGINLPLRGVAFPFRDKKYYFWETTALGAEPGELSNELNNLHFWRISLKTK</sequence>